<sequence>MLSLSYGVRVLGTKAAFRFIGPASSIPALAIRGKEAVIVCVVNHVLERRSHCLPVHLRSERCYINIVTVRRQSPRTFNEGTDEGPQLVGRQVRDLPAEEGVLEREVALDVGEAHRCRTGVDRPPTCTGIGAEVVGISAGGVDPFCRADMFLPNHGA</sequence>
<dbReference type="EMBL" id="JAHLJV010000079">
    <property type="protein sequence ID" value="KAK1574182.1"/>
    <property type="molecule type" value="Genomic_DNA"/>
</dbReference>
<keyword evidence="2" id="KW-1185">Reference proteome</keyword>
<evidence type="ECO:0000313" key="2">
    <source>
        <dbReference type="Proteomes" id="UP001230504"/>
    </source>
</evidence>
<comment type="caution">
    <text evidence="1">The sequence shown here is derived from an EMBL/GenBank/DDBJ whole genome shotgun (WGS) entry which is preliminary data.</text>
</comment>
<dbReference type="Proteomes" id="UP001230504">
    <property type="component" value="Unassembled WGS sequence"/>
</dbReference>
<protein>
    <submittedName>
        <fullName evidence="1">Uncharacterized protein</fullName>
    </submittedName>
</protein>
<reference evidence="1" key="1">
    <citation type="submission" date="2021-06" db="EMBL/GenBank/DDBJ databases">
        <title>Comparative genomics, transcriptomics and evolutionary studies reveal genomic signatures of adaptation to plant cell wall in hemibiotrophic fungi.</title>
        <authorList>
            <consortium name="DOE Joint Genome Institute"/>
            <person name="Baroncelli R."/>
            <person name="Diaz J.F."/>
            <person name="Benocci T."/>
            <person name="Peng M."/>
            <person name="Battaglia E."/>
            <person name="Haridas S."/>
            <person name="Andreopoulos W."/>
            <person name="Labutti K."/>
            <person name="Pangilinan J."/>
            <person name="Floch G.L."/>
            <person name="Makela M.R."/>
            <person name="Henrissat B."/>
            <person name="Grigoriev I.V."/>
            <person name="Crouch J.A."/>
            <person name="De Vries R.P."/>
            <person name="Sukno S.A."/>
            <person name="Thon M.R."/>
        </authorList>
    </citation>
    <scope>NUCLEOTIDE SEQUENCE</scope>
    <source>
        <strain evidence="1">CBS 125086</strain>
    </source>
</reference>
<accession>A0AAD8UZY4</accession>
<evidence type="ECO:0000313" key="1">
    <source>
        <dbReference type="EMBL" id="KAK1574182.1"/>
    </source>
</evidence>
<name>A0AAD8UZY4_9PEZI</name>
<gene>
    <name evidence="1" type="ORF">LY79DRAFT_583139</name>
</gene>
<dbReference type="RefSeq" id="XP_060409726.1">
    <property type="nucleotide sequence ID" value="XM_060560305.1"/>
</dbReference>
<dbReference type="GeneID" id="85444545"/>
<proteinExistence type="predicted"/>
<organism evidence="1 2">
    <name type="scientific">Colletotrichum navitas</name>
    <dbReference type="NCBI Taxonomy" id="681940"/>
    <lineage>
        <taxon>Eukaryota</taxon>
        <taxon>Fungi</taxon>
        <taxon>Dikarya</taxon>
        <taxon>Ascomycota</taxon>
        <taxon>Pezizomycotina</taxon>
        <taxon>Sordariomycetes</taxon>
        <taxon>Hypocreomycetidae</taxon>
        <taxon>Glomerellales</taxon>
        <taxon>Glomerellaceae</taxon>
        <taxon>Colletotrichum</taxon>
        <taxon>Colletotrichum graminicola species complex</taxon>
    </lineage>
</organism>
<dbReference type="AlphaFoldDB" id="A0AAD8UZY4"/>